<proteinExistence type="predicted"/>
<organism evidence="1 2">
    <name type="scientific">Arctia plantaginis</name>
    <name type="common">Wood tiger moth</name>
    <name type="synonym">Phalaena plantaginis</name>
    <dbReference type="NCBI Taxonomy" id="874455"/>
    <lineage>
        <taxon>Eukaryota</taxon>
        <taxon>Metazoa</taxon>
        <taxon>Ecdysozoa</taxon>
        <taxon>Arthropoda</taxon>
        <taxon>Hexapoda</taxon>
        <taxon>Insecta</taxon>
        <taxon>Pterygota</taxon>
        <taxon>Neoptera</taxon>
        <taxon>Endopterygota</taxon>
        <taxon>Lepidoptera</taxon>
        <taxon>Glossata</taxon>
        <taxon>Ditrysia</taxon>
        <taxon>Noctuoidea</taxon>
        <taxon>Erebidae</taxon>
        <taxon>Arctiinae</taxon>
        <taxon>Arctia</taxon>
    </lineage>
</organism>
<protein>
    <submittedName>
        <fullName evidence="1">Uncharacterized protein</fullName>
    </submittedName>
</protein>
<accession>A0A8S0YP79</accession>
<keyword evidence="2" id="KW-1185">Reference proteome</keyword>
<evidence type="ECO:0000313" key="2">
    <source>
        <dbReference type="Proteomes" id="UP000494106"/>
    </source>
</evidence>
<sequence length="126" mass="14386">MVSINRWHQANSSVRWQPRPTAAGTKYVPTRLAPTFTATTAFIDLKAKEMQNGVAAYRNTERAYAYEYKVFQLLGEGRGKLKGCEKLGRNAPMCDPYDTSTLFQKKKQYGGVSSLVMMWKCSWEKF</sequence>
<comment type="caution">
    <text evidence="1">The sequence shown here is derived from an EMBL/GenBank/DDBJ whole genome shotgun (WGS) entry which is preliminary data.</text>
</comment>
<dbReference type="AlphaFoldDB" id="A0A8S0YP79"/>
<evidence type="ECO:0000313" key="1">
    <source>
        <dbReference type="EMBL" id="CAB3220422.1"/>
    </source>
</evidence>
<name>A0A8S0YP79_ARCPL</name>
<gene>
    <name evidence="1" type="ORF">APLA_LOCUS282</name>
</gene>
<dbReference type="EMBL" id="CADEBC010000045">
    <property type="protein sequence ID" value="CAB3220422.1"/>
    <property type="molecule type" value="Genomic_DNA"/>
</dbReference>
<reference evidence="1 2" key="1">
    <citation type="submission" date="2020-04" db="EMBL/GenBank/DDBJ databases">
        <authorList>
            <person name="Wallbank WR R."/>
            <person name="Pardo Diaz C."/>
            <person name="Kozak K."/>
            <person name="Martin S."/>
            <person name="Jiggins C."/>
            <person name="Moest M."/>
            <person name="Warren A I."/>
            <person name="Byers J.R.P. K."/>
            <person name="Montejo-Kovacevich G."/>
            <person name="Yen C E."/>
        </authorList>
    </citation>
    <scope>NUCLEOTIDE SEQUENCE [LARGE SCALE GENOMIC DNA]</scope>
</reference>
<dbReference type="Proteomes" id="UP000494106">
    <property type="component" value="Unassembled WGS sequence"/>
</dbReference>